<dbReference type="InterPro" id="IPR029063">
    <property type="entry name" value="SAM-dependent_MTases_sf"/>
</dbReference>
<comment type="caution">
    <text evidence="1">The sequence shown here is derived from an EMBL/GenBank/DDBJ whole genome shotgun (WGS) entry which is preliminary data.</text>
</comment>
<protein>
    <recommendedName>
        <fullName evidence="3">SAM-dependent methyltransferase</fullName>
    </recommendedName>
</protein>
<feature type="non-terminal residue" evidence="1">
    <location>
        <position position="1"/>
    </location>
</feature>
<dbReference type="GO" id="GO:0008990">
    <property type="term" value="F:rRNA (guanine-N2-)-methyltransferase activity"/>
    <property type="evidence" value="ECO:0007669"/>
    <property type="project" value="InterPro"/>
</dbReference>
<dbReference type="InterPro" id="IPR007536">
    <property type="entry name" value="16SrRNA_methylTrfase_J"/>
</dbReference>
<name>A0A813KG27_POLGL</name>
<dbReference type="SUPFAM" id="SSF53335">
    <property type="entry name" value="S-adenosyl-L-methionine-dependent methyltransferases"/>
    <property type="match status" value="1"/>
</dbReference>
<dbReference type="Proteomes" id="UP000626109">
    <property type="component" value="Unassembled WGS sequence"/>
</dbReference>
<evidence type="ECO:0008006" key="3">
    <source>
        <dbReference type="Google" id="ProtNLM"/>
    </source>
</evidence>
<dbReference type="Pfam" id="PF04445">
    <property type="entry name" value="SAM_MT"/>
    <property type="match status" value="2"/>
</dbReference>
<evidence type="ECO:0000313" key="1">
    <source>
        <dbReference type="EMBL" id="CAE8699058.1"/>
    </source>
</evidence>
<sequence>QRGASSGPYLLRSGGRWSLAVAELGPKGQPLNFELDLASPGLSSRLQRRLAEAPAAHSLFAALGRPEPGTRVVDATAGFGSDALLMARCFGLRVTVVERNPLVFALLEDAARRAAETVAGGIDAVFGGPVLFGDATEVLVELSGRQRLDIEEPAAVTDIVYLDPMFPRERVRKSKPDLAMQVLAACASHAVGTGGGPLSPGGPEGGSLEVERALLQAARRCAGRHVVVKRASSSSFFAGVKPSRQHVGTTNRFDVYLPEASARV</sequence>
<reference evidence="1" key="1">
    <citation type="submission" date="2021-02" db="EMBL/GenBank/DDBJ databases">
        <authorList>
            <person name="Dougan E. K."/>
            <person name="Rhodes N."/>
            <person name="Thang M."/>
            <person name="Chan C."/>
        </authorList>
    </citation>
    <scope>NUCLEOTIDE SEQUENCE</scope>
</reference>
<gene>
    <name evidence="1" type="ORF">PGLA2088_LOCUS30999</name>
</gene>
<dbReference type="AlphaFoldDB" id="A0A813KG27"/>
<dbReference type="PANTHER" id="PTHR36112">
    <property type="entry name" value="RIBOSOMAL RNA SMALL SUBUNIT METHYLTRANSFERASE J"/>
    <property type="match status" value="1"/>
</dbReference>
<dbReference type="Gene3D" id="3.40.50.150">
    <property type="entry name" value="Vaccinia Virus protein VP39"/>
    <property type="match status" value="1"/>
</dbReference>
<evidence type="ECO:0000313" key="2">
    <source>
        <dbReference type="Proteomes" id="UP000626109"/>
    </source>
</evidence>
<dbReference type="EMBL" id="CAJNNW010029113">
    <property type="protein sequence ID" value="CAE8699058.1"/>
    <property type="molecule type" value="Genomic_DNA"/>
</dbReference>
<proteinExistence type="predicted"/>
<dbReference type="PANTHER" id="PTHR36112:SF1">
    <property type="entry name" value="RIBOSOMAL RNA SMALL SUBUNIT METHYLTRANSFERASE J"/>
    <property type="match status" value="1"/>
</dbReference>
<accession>A0A813KG27</accession>
<organism evidence="1 2">
    <name type="scientific">Polarella glacialis</name>
    <name type="common">Dinoflagellate</name>
    <dbReference type="NCBI Taxonomy" id="89957"/>
    <lineage>
        <taxon>Eukaryota</taxon>
        <taxon>Sar</taxon>
        <taxon>Alveolata</taxon>
        <taxon>Dinophyceae</taxon>
        <taxon>Suessiales</taxon>
        <taxon>Suessiaceae</taxon>
        <taxon>Polarella</taxon>
    </lineage>
</organism>